<dbReference type="PROSITE" id="PS51669">
    <property type="entry name" value="4FE4S_MOW_BIS_MGD"/>
    <property type="match status" value="1"/>
</dbReference>
<evidence type="ECO:0000259" key="11">
    <source>
        <dbReference type="PROSITE" id="PS51085"/>
    </source>
</evidence>
<dbReference type="Gene3D" id="3.40.50.740">
    <property type="match status" value="2"/>
</dbReference>
<reference evidence="14 15" key="1">
    <citation type="submission" date="2016-11" db="EMBL/GenBank/DDBJ databases">
        <title>Actinomyces gypaetusis sp. nov. isolated from the vulture Gypaetus barbatus in Qinghai Tibet Plateau China.</title>
        <authorList>
            <person name="Meng X."/>
        </authorList>
    </citation>
    <scope>NUCLEOTIDE SEQUENCE [LARGE SCALE GENOMIC DNA]</scope>
    <source>
        <strain evidence="14 15">VUL4_2</strain>
    </source>
</reference>
<evidence type="ECO:0000256" key="3">
    <source>
        <dbReference type="ARBA" id="ARBA00022485"/>
    </source>
</evidence>
<keyword evidence="6" id="KW-1278">Translocase</keyword>
<keyword evidence="15" id="KW-1185">Reference proteome</keyword>
<dbReference type="InterPro" id="IPR006963">
    <property type="entry name" value="Mopterin_OxRdtase_4Fe-4S_dom"/>
</dbReference>
<evidence type="ECO:0000256" key="8">
    <source>
        <dbReference type="ARBA" id="ARBA00023014"/>
    </source>
</evidence>
<evidence type="ECO:0000256" key="1">
    <source>
        <dbReference type="ARBA" id="ARBA00001966"/>
    </source>
</evidence>
<dbReference type="Pfam" id="PF22117">
    <property type="entry name" value="Fer4_Nqo3"/>
    <property type="match status" value="1"/>
</dbReference>
<evidence type="ECO:0000259" key="12">
    <source>
        <dbReference type="PROSITE" id="PS51669"/>
    </source>
</evidence>
<dbReference type="Pfam" id="PF22151">
    <property type="entry name" value="Fer4_NDSU1"/>
    <property type="match status" value="1"/>
</dbReference>
<dbReference type="GO" id="GO:0008137">
    <property type="term" value="F:NADH dehydrogenase (ubiquinone) activity"/>
    <property type="evidence" value="ECO:0007669"/>
    <property type="project" value="InterPro"/>
</dbReference>
<dbReference type="PROSITE" id="PS00641">
    <property type="entry name" value="COMPLEX1_75K_1"/>
    <property type="match status" value="1"/>
</dbReference>
<name>A0A1Q5PQJ0_9ACTO</name>
<comment type="cofactor">
    <cofactor evidence="1">
        <name>[4Fe-4S] cluster</name>
        <dbReference type="ChEBI" id="CHEBI:49883"/>
    </cofactor>
</comment>
<dbReference type="InterPro" id="IPR050123">
    <property type="entry name" value="Prok_molybdopt-oxidoreductase"/>
</dbReference>
<comment type="cofactor">
    <cofactor evidence="10">
        <name>[2Fe-2S] cluster</name>
        <dbReference type="ChEBI" id="CHEBI:190135"/>
    </cofactor>
</comment>
<evidence type="ECO:0000313" key="14">
    <source>
        <dbReference type="EMBL" id="OKL49670.1"/>
    </source>
</evidence>
<dbReference type="GO" id="GO:0051537">
    <property type="term" value="F:2 iron, 2 sulfur cluster binding"/>
    <property type="evidence" value="ECO:0007669"/>
    <property type="project" value="UniProtKB-KW"/>
</dbReference>
<dbReference type="PANTHER" id="PTHR43105">
    <property type="entry name" value="RESPIRATORY NITRATE REDUCTASE"/>
    <property type="match status" value="1"/>
</dbReference>
<organism evidence="14 15">
    <name type="scientific">Boudabousia liubingyangii</name>
    <dbReference type="NCBI Taxonomy" id="1921764"/>
    <lineage>
        <taxon>Bacteria</taxon>
        <taxon>Bacillati</taxon>
        <taxon>Actinomycetota</taxon>
        <taxon>Actinomycetes</taxon>
        <taxon>Actinomycetales</taxon>
        <taxon>Actinomycetaceae</taxon>
        <taxon>Boudabousia</taxon>
    </lineage>
</organism>
<proteinExistence type="inferred from homology"/>
<dbReference type="InterPro" id="IPR019574">
    <property type="entry name" value="NADH_UbQ_OxRdtase_Gsu_4Fe4S-bd"/>
</dbReference>
<sequence>MSNLVSLTIDGKAVEVPAGTLIIRAAEQAGIRIPRFCDHPLLKPAGACRQCLVEVAAPDREGNVRPFPKPQASCTMTVMPGMVVNTQRTSEVAAKAQRGVMEFLLINHPLDCPVCDKGGECPLQNQALANGREDSRFTDAKRLFPKPITLTSQILLDRERCILCQRCVRFADQIAGDPFIALQGRGGGSSPVDHHLHMGEQIGTFDTQVLGFTDSDTNPTGNQLSGTEKYAGPAGLPGVIGSTNFGPTHEGELDESGRPFASYFSGNVIQICPVGALTSASYRFRSRPFDLVSTPSVTEHDASGAAIRIDARRGHVTRRLAGEDPQVNEEWISDKDRFAYTWQDQPQRLRTPLVRNENGELVETSWNEALRLVAARVAADQRTAYLPGGRLTFEDAYAWAKFARVVGRTNDIDHRVRFGSEEELSFLGSEVAGTGLGVTYSELENAGHVLLVGLETEDECASVFLRLRKGVRAGGVKVTTIAPYLSNGSLKLSAKLVLAAPGTEPEVVDAIAAGAPLADLLEELNGGVLLVGERAAQTRGLLSALSRLAARANARLAWVPRRAGERGGVEAGTLPNLLPFGRTVADASARADLITAWGAELPSTTGRDALAILSAAREGALDTVFLGGVDLRDFPNPAEARAALKDTFVVSLEVNQTEATELADVVLPVAPPVEKPGTFINWEGRLRPFGQALSSTALDDRQVLTRVARAAGVELGIDTLKDLYAEVNELMEWDGQRTSAPNAPAAPLPQVQPGQAVLSTNKLLVDDALTLAGATDLRASARRPIARISRGTAEQLGISAGQTLQLSTELGSLELPVVLTTMPDKVVWVPQNNGTNVHETLGANGTLVNLTVLEVRK</sequence>
<evidence type="ECO:0000256" key="10">
    <source>
        <dbReference type="ARBA" id="ARBA00034078"/>
    </source>
</evidence>
<feature type="domain" description="4Fe-4S Mo/W bis-MGD-type" evidence="12">
    <location>
        <begin position="291"/>
        <end position="347"/>
    </location>
</feature>
<dbReference type="NCBIfam" id="NF005895">
    <property type="entry name" value="PRK07860.1"/>
    <property type="match status" value="1"/>
</dbReference>
<dbReference type="SUPFAM" id="SSF54862">
    <property type="entry name" value="4Fe-4S ferredoxins"/>
    <property type="match status" value="1"/>
</dbReference>
<dbReference type="InterPro" id="IPR001041">
    <property type="entry name" value="2Fe-2S_ferredoxin-type"/>
</dbReference>
<keyword evidence="9" id="KW-0520">NAD</keyword>
<evidence type="ECO:0000256" key="9">
    <source>
        <dbReference type="ARBA" id="ARBA00023027"/>
    </source>
</evidence>
<dbReference type="GO" id="GO:0016020">
    <property type="term" value="C:membrane"/>
    <property type="evidence" value="ECO:0007669"/>
    <property type="project" value="InterPro"/>
</dbReference>
<comment type="caution">
    <text evidence="14">The sequence shown here is derived from an EMBL/GenBank/DDBJ whole genome shotgun (WGS) entry which is preliminary data.</text>
</comment>
<dbReference type="Pfam" id="PF10588">
    <property type="entry name" value="NADH-G_4Fe-4S_3"/>
    <property type="match status" value="1"/>
</dbReference>
<dbReference type="SUPFAM" id="SSF54292">
    <property type="entry name" value="2Fe-2S ferredoxin-like"/>
    <property type="match status" value="1"/>
</dbReference>
<evidence type="ECO:0000256" key="4">
    <source>
        <dbReference type="ARBA" id="ARBA00022714"/>
    </source>
</evidence>
<protein>
    <submittedName>
        <fullName evidence="14">NADH-quinone oxidoreductase subunit G</fullName>
    </submittedName>
</protein>
<dbReference type="InterPro" id="IPR036010">
    <property type="entry name" value="2Fe-2S_ferredoxin-like_sf"/>
</dbReference>
<dbReference type="CDD" id="cd00207">
    <property type="entry name" value="fer2"/>
    <property type="match status" value="1"/>
</dbReference>
<dbReference type="STRING" id="1921764.BSR28_00880"/>
<evidence type="ECO:0000313" key="15">
    <source>
        <dbReference type="Proteomes" id="UP000186785"/>
    </source>
</evidence>
<dbReference type="GO" id="GO:0051539">
    <property type="term" value="F:4 iron, 4 sulfur cluster binding"/>
    <property type="evidence" value="ECO:0007669"/>
    <property type="project" value="UniProtKB-KW"/>
</dbReference>
<dbReference type="SMART" id="SM00929">
    <property type="entry name" value="NADH-G_4Fe-4S_3"/>
    <property type="match status" value="1"/>
</dbReference>
<dbReference type="PROSITE" id="PS00642">
    <property type="entry name" value="COMPLEX1_75K_2"/>
    <property type="match status" value="1"/>
</dbReference>
<evidence type="ECO:0000256" key="6">
    <source>
        <dbReference type="ARBA" id="ARBA00022967"/>
    </source>
</evidence>
<dbReference type="Gene3D" id="3.40.228.10">
    <property type="entry name" value="Dimethylsulfoxide Reductase, domain 2"/>
    <property type="match status" value="1"/>
</dbReference>
<accession>A0A1Q5PQJ0</accession>
<dbReference type="InterPro" id="IPR006656">
    <property type="entry name" value="Mopterin_OxRdtase"/>
</dbReference>
<dbReference type="GO" id="GO:0003954">
    <property type="term" value="F:NADH dehydrogenase activity"/>
    <property type="evidence" value="ECO:0007669"/>
    <property type="project" value="TreeGrafter"/>
</dbReference>
<dbReference type="SUPFAM" id="SSF50692">
    <property type="entry name" value="ADC-like"/>
    <property type="match status" value="1"/>
</dbReference>
<dbReference type="Gene3D" id="3.10.20.740">
    <property type="match status" value="1"/>
</dbReference>
<dbReference type="PROSITE" id="PS00643">
    <property type="entry name" value="COMPLEX1_75K_3"/>
    <property type="match status" value="1"/>
</dbReference>
<dbReference type="Gene3D" id="2.40.40.20">
    <property type="match status" value="1"/>
</dbReference>
<dbReference type="InterPro" id="IPR000283">
    <property type="entry name" value="NADH_UbQ_OxRdtase_75kDa_su_CS"/>
</dbReference>
<dbReference type="PROSITE" id="PS51839">
    <property type="entry name" value="4FE4S_HC3"/>
    <property type="match status" value="1"/>
</dbReference>
<dbReference type="PROSITE" id="PS51085">
    <property type="entry name" value="2FE2S_FER_2"/>
    <property type="match status" value="1"/>
</dbReference>
<dbReference type="InterPro" id="IPR054351">
    <property type="entry name" value="NADH_UbQ_OxRdtase_ferredoxin"/>
</dbReference>
<evidence type="ECO:0000256" key="7">
    <source>
        <dbReference type="ARBA" id="ARBA00023004"/>
    </source>
</evidence>
<feature type="domain" description="2Fe-2S ferredoxin-type" evidence="11">
    <location>
        <begin position="3"/>
        <end position="90"/>
    </location>
</feature>
<dbReference type="InterPro" id="IPR009010">
    <property type="entry name" value="Asp_de-COase-like_dom_sf"/>
</dbReference>
<comment type="similarity">
    <text evidence="2">Belongs to the complex I 75 kDa subunit family.</text>
</comment>
<dbReference type="FunFam" id="3.10.20.740:FF:000001">
    <property type="entry name" value="NADH-quinone oxidoreductase subunit G"/>
    <property type="match status" value="1"/>
</dbReference>
<dbReference type="OrthoDB" id="9810782at2"/>
<dbReference type="PANTHER" id="PTHR43105:SF12">
    <property type="entry name" value="NADH-QUINONE OXIDOREDUCTASE SUBUNIT G"/>
    <property type="match status" value="1"/>
</dbReference>
<dbReference type="RefSeq" id="WP_073708562.1">
    <property type="nucleotide sequence ID" value="NZ_MQSV01000001.1"/>
</dbReference>
<evidence type="ECO:0000256" key="5">
    <source>
        <dbReference type="ARBA" id="ARBA00022723"/>
    </source>
</evidence>
<keyword evidence="4" id="KW-0001">2Fe-2S</keyword>
<dbReference type="SUPFAM" id="SSF53706">
    <property type="entry name" value="Formate dehydrogenase/DMSO reductase, domains 1-3"/>
    <property type="match status" value="1"/>
</dbReference>
<dbReference type="GO" id="GO:0042773">
    <property type="term" value="P:ATP synthesis coupled electron transport"/>
    <property type="evidence" value="ECO:0007669"/>
    <property type="project" value="InterPro"/>
</dbReference>
<keyword evidence="7" id="KW-0408">Iron</keyword>
<evidence type="ECO:0000256" key="2">
    <source>
        <dbReference type="ARBA" id="ARBA00005404"/>
    </source>
</evidence>
<keyword evidence="5" id="KW-0479">Metal-binding</keyword>
<dbReference type="Pfam" id="PF00384">
    <property type="entry name" value="Molybdopterin"/>
    <property type="match status" value="1"/>
</dbReference>
<keyword evidence="8" id="KW-0411">Iron-sulfur</keyword>
<dbReference type="EMBL" id="MQSV01000001">
    <property type="protein sequence ID" value="OKL49670.1"/>
    <property type="molecule type" value="Genomic_DNA"/>
</dbReference>
<dbReference type="Proteomes" id="UP000186785">
    <property type="component" value="Unassembled WGS sequence"/>
</dbReference>
<evidence type="ECO:0000259" key="13">
    <source>
        <dbReference type="PROSITE" id="PS51839"/>
    </source>
</evidence>
<keyword evidence="3" id="KW-0004">4Fe-4S</keyword>
<dbReference type="GO" id="GO:0046872">
    <property type="term" value="F:metal ion binding"/>
    <property type="evidence" value="ECO:0007669"/>
    <property type="project" value="UniProtKB-KW"/>
</dbReference>
<feature type="domain" description="4Fe-4S His(Cys)3-ligated-type" evidence="13">
    <location>
        <begin position="92"/>
        <end position="131"/>
    </location>
</feature>
<dbReference type="AlphaFoldDB" id="A0A1Q5PQJ0"/>
<gene>
    <name evidence="14" type="ORF">BSR29_01570</name>
</gene>
<dbReference type="Pfam" id="PF13510">
    <property type="entry name" value="Fer2_4"/>
    <property type="match status" value="1"/>
</dbReference>